<keyword evidence="3" id="KW-1185">Reference proteome</keyword>
<accession>W7XW35</accession>
<dbReference type="Proteomes" id="UP000019402">
    <property type="component" value="Unassembled WGS sequence"/>
</dbReference>
<sequence>MKSLHFTDYADEIRLFEEFRVDSVEGANKEGIVNDLLEALHEIDSLRLNYAEKRKLLHAKINVLRPNAFGIEAVKKLDQLLQIELNEKSITDANSLLKDSAISVGSTKMAVWQGDISTLKADVIVNAANDQLLGCCQPLHMCIDNVIHTAAGVQLRDDCNIIMQKQGFSEPTGEAKITRAYNLPSKYVLHTVGPVVVGQVSDENRNDLAKAYVSCLEVCREISTIKSIAFCCISTGVFGYPAEQAAFVAFNTVKHWLENHQSNLDIVVFNVFRSEDKVIYESIVKCM</sequence>
<dbReference type="SMART" id="SM00506">
    <property type="entry name" value="A1pp"/>
    <property type="match status" value="1"/>
</dbReference>
<dbReference type="SUPFAM" id="SSF52949">
    <property type="entry name" value="Macro domain-like"/>
    <property type="match status" value="1"/>
</dbReference>
<dbReference type="RefSeq" id="WP_044212340.1">
    <property type="nucleotide sequence ID" value="NZ_BAMD01000010.1"/>
</dbReference>
<comment type="caution">
    <text evidence="2">The sequence shown here is derived from an EMBL/GenBank/DDBJ whole genome shotgun (WGS) entry which is preliminary data.</text>
</comment>
<proteinExistence type="predicted"/>
<feature type="domain" description="Macro" evidence="1">
    <location>
        <begin position="96"/>
        <end position="287"/>
    </location>
</feature>
<evidence type="ECO:0000313" key="3">
    <source>
        <dbReference type="Proteomes" id="UP000019402"/>
    </source>
</evidence>
<dbReference type="eggNOG" id="COG2110">
    <property type="taxonomic scope" value="Bacteria"/>
</dbReference>
<dbReference type="PANTHER" id="PTHR11106:SF27">
    <property type="entry name" value="MACRO DOMAIN-CONTAINING PROTEIN"/>
    <property type="match status" value="1"/>
</dbReference>
<organism evidence="2 3">
    <name type="scientific">Saccharicrinis fermentans DSM 9555 = JCM 21142</name>
    <dbReference type="NCBI Taxonomy" id="869213"/>
    <lineage>
        <taxon>Bacteria</taxon>
        <taxon>Pseudomonadati</taxon>
        <taxon>Bacteroidota</taxon>
        <taxon>Bacteroidia</taxon>
        <taxon>Marinilabiliales</taxon>
        <taxon>Marinilabiliaceae</taxon>
        <taxon>Saccharicrinis</taxon>
    </lineage>
</organism>
<dbReference type="PROSITE" id="PS51154">
    <property type="entry name" value="MACRO"/>
    <property type="match status" value="1"/>
</dbReference>
<dbReference type="OrthoDB" id="6194521at2"/>
<dbReference type="AlphaFoldDB" id="W7XW35"/>
<dbReference type="CDD" id="cd02908">
    <property type="entry name" value="Macro_OAADPr_deacetylase"/>
    <property type="match status" value="1"/>
</dbReference>
<dbReference type="PANTHER" id="PTHR11106">
    <property type="entry name" value="GANGLIOSIDE INDUCED DIFFERENTIATION ASSOCIATED PROTEIN 2-RELATED"/>
    <property type="match status" value="1"/>
</dbReference>
<dbReference type="Pfam" id="PF01661">
    <property type="entry name" value="Macro"/>
    <property type="match status" value="1"/>
</dbReference>
<dbReference type="InterPro" id="IPR043472">
    <property type="entry name" value="Macro_dom-like"/>
</dbReference>
<reference evidence="2 3" key="1">
    <citation type="journal article" date="2014" name="Genome Announc.">
        <title>Draft Genome Sequence of Cytophaga fermentans JCM 21142T, a Facultative Anaerobe Isolated from Marine Mud.</title>
        <authorList>
            <person name="Starns D."/>
            <person name="Oshima K."/>
            <person name="Suda W."/>
            <person name="Iino T."/>
            <person name="Yuki M."/>
            <person name="Inoue J."/>
            <person name="Kitamura K."/>
            <person name="Iida T."/>
            <person name="Darby A."/>
            <person name="Hattori M."/>
            <person name="Ohkuma M."/>
        </authorList>
    </citation>
    <scope>NUCLEOTIDE SEQUENCE [LARGE SCALE GENOMIC DNA]</scope>
    <source>
        <strain evidence="2 3">JCM 21142</strain>
    </source>
</reference>
<dbReference type="EMBL" id="BAMD01000010">
    <property type="protein sequence ID" value="GAF02485.1"/>
    <property type="molecule type" value="Genomic_DNA"/>
</dbReference>
<protein>
    <submittedName>
        <fullName evidence="2">O-acetyl-ADP-ribose deacetylase</fullName>
    </submittedName>
</protein>
<gene>
    <name evidence="2" type="ORF">JCM21142_31122</name>
</gene>
<dbReference type="Gene3D" id="3.40.220.10">
    <property type="entry name" value="Leucine Aminopeptidase, subunit E, domain 1"/>
    <property type="match status" value="1"/>
</dbReference>
<dbReference type="NCBIfam" id="NF003163">
    <property type="entry name" value="PRK04143.1"/>
    <property type="match status" value="1"/>
</dbReference>
<evidence type="ECO:0000259" key="1">
    <source>
        <dbReference type="PROSITE" id="PS51154"/>
    </source>
</evidence>
<dbReference type="InterPro" id="IPR002589">
    <property type="entry name" value="Macro_dom"/>
</dbReference>
<name>W7XW35_9BACT</name>
<evidence type="ECO:0000313" key="2">
    <source>
        <dbReference type="EMBL" id="GAF02485.1"/>
    </source>
</evidence>
<dbReference type="STRING" id="869213.GCA_000517085_02825"/>